<comment type="caution">
    <text evidence="1">The sequence shown here is derived from an EMBL/GenBank/DDBJ whole genome shotgun (WGS) entry which is preliminary data.</text>
</comment>
<dbReference type="Proteomes" id="UP000175971">
    <property type="component" value="Unassembled WGS sequence"/>
</dbReference>
<evidence type="ECO:0000313" key="2">
    <source>
        <dbReference type="Proteomes" id="UP000175971"/>
    </source>
</evidence>
<keyword evidence="2" id="KW-1185">Reference proteome</keyword>
<dbReference type="OrthoDB" id="9931485at2"/>
<proteinExistence type="predicted"/>
<protein>
    <submittedName>
        <fullName evidence="1">Uncharacterized protein</fullName>
    </submittedName>
</protein>
<dbReference type="AlphaFoldDB" id="A0A1E7LTI2"/>
<dbReference type="RefSeq" id="WP_070201696.1">
    <property type="nucleotide sequence ID" value="NZ_LJGZ01000083.1"/>
</dbReference>
<accession>A0A1E7LTI2</accession>
<organism evidence="1 2">
    <name type="scientific">Streptomyces nanshensis</name>
    <dbReference type="NCBI Taxonomy" id="518642"/>
    <lineage>
        <taxon>Bacteria</taxon>
        <taxon>Bacillati</taxon>
        <taxon>Actinomycetota</taxon>
        <taxon>Actinomycetes</taxon>
        <taxon>Kitasatosporales</taxon>
        <taxon>Streptomycetaceae</taxon>
        <taxon>Streptomyces</taxon>
    </lineage>
</organism>
<dbReference type="PATRIC" id="fig|518642.7.peg.4773"/>
<sequence>MSVRVFRHVHQEHSHRTLGGMAEPPAAQAARWDATLEAVAISRGLPADRGQGLYEAWVTAEQPPECSCTSCSAVRDAFETERAREAAGAYRGENGFWIFPNGLPDGEEHASYQVAEGVWVHVDEAEPAPASAGVRNEASAPARK</sequence>
<reference evidence="1 2" key="1">
    <citation type="journal article" date="2016" name="Front. Microbiol.">
        <title>Comparative Genomics Analysis of Streptomyces Species Reveals Their Adaptation to the Marine Environment and Their Diversity at the Genomic Level.</title>
        <authorList>
            <person name="Tian X."/>
            <person name="Zhang Z."/>
            <person name="Yang T."/>
            <person name="Chen M."/>
            <person name="Li J."/>
            <person name="Chen F."/>
            <person name="Yang J."/>
            <person name="Li W."/>
            <person name="Zhang B."/>
            <person name="Zhang Z."/>
            <person name="Wu J."/>
            <person name="Zhang C."/>
            <person name="Long L."/>
            <person name="Xiao J."/>
        </authorList>
    </citation>
    <scope>NUCLEOTIDE SEQUENCE [LARGE SCALE GENOMIC DNA]</scope>
    <source>
        <strain evidence="1 2">SCSIO M10372</strain>
    </source>
</reference>
<evidence type="ECO:0000313" key="1">
    <source>
        <dbReference type="EMBL" id="OEV19506.1"/>
    </source>
</evidence>
<name>A0A1E7LTI2_9ACTN</name>
<dbReference type="EMBL" id="LJGZ01000083">
    <property type="protein sequence ID" value="OEV19506.1"/>
    <property type="molecule type" value="Genomic_DNA"/>
</dbReference>
<gene>
    <name evidence="1" type="ORF">AN221_17045</name>
</gene>